<evidence type="ECO:0000313" key="2">
    <source>
        <dbReference type="Proteomes" id="UP000247810"/>
    </source>
</evidence>
<keyword evidence="2" id="KW-1185">Reference proteome</keyword>
<sequence length="150" mass="17067">MVDGKAFGESLSSAHDNMAPHGKLEQGRVNLLIDRELKAWLAKSIFSITVMLNKLMMCFQQPSAFRLICRLFYIEWCFLDDVVQASSLRDGVPGNIEALQRMFMMSTEVVIIDFRSSTFSNSLKCFQHDLSGKSSFIYKSNEILWVGNIL</sequence>
<dbReference type="AlphaFoldDB" id="A0A319DHL6"/>
<name>A0A319DHL6_9EURO</name>
<dbReference type="VEuPathDB" id="FungiDB:BO71DRAFT_481960"/>
<organism evidence="1 2">
    <name type="scientific">Aspergillus ellipticus CBS 707.79</name>
    <dbReference type="NCBI Taxonomy" id="1448320"/>
    <lineage>
        <taxon>Eukaryota</taxon>
        <taxon>Fungi</taxon>
        <taxon>Dikarya</taxon>
        <taxon>Ascomycota</taxon>
        <taxon>Pezizomycotina</taxon>
        <taxon>Eurotiomycetes</taxon>
        <taxon>Eurotiomycetidae</taxon>
        <taxon>Eurotiales</taxon>
        <taxon>Aspergillaceae</taxon>
        <taxon>Aspergillus</taxon>
        <taxon>Aspergillus subgen. Circumdati</taxon>
    </lineage>
</organism>
<proteinExistence type="predicted"/>
<gene>
    <name evidence="1" type="ORF">BO71DRAFT_481960</name>
</gene>
<reference evidence="1 2" key="1">
    <citation type="submission" date="2018-02" db="EMBL/GenBank/DDBJ databases">
        <title>The genomes of Aspergillus section Nigri reveals drivers in fungal speciation.</title>
        <authorList>
            <consortium name="DOE Joint Genome Institute"/>
            <person name="Vesth T.C."/>
            <person name="Nybo J."/>
            <person name="Theobald S."/>
            <person name="Brandl J."/>
            <person name="Frisvad J.C."/>
            <person name="Nielsen K.F."/>
            <person name="Lyhne E.K."/>
            <person name="Kogle M.E."/>
            <person name="Kuo A."/>
            <person name="Riley R."/>
            <person name="Clum A."/>
            <person name="Nolan M."/>
            <person name="Lipzen A."/>
            <person name="Salamov A."/>
            <person name="Henrissat B."/>
            <person name="Wiebenga A."/>
            <person name="De vries R.P."/>
            <person name="Grigoriev I.V."/>
            <person name="Mortensen U.H."/>
            <person name="Andersen M.R."/>
            <person name="Baker S.E."/>
        </authorList>
    </citation>
    <scope>NUCLEOTIDE SEQUENCE [LARGE SCALE GENOMIC DNA]</scope>
    <source>
        <strain evidence="1 2">CBS 707.79</strain>
    </source>
</reference>
<accession>A0A319DHL6</accession>
<evidence type="ECO:0000313" key="1">
    <source>
        <dbReference type="EMBL" id="PYH96514.1"/>
    </source>
</evidence>
<dbReference type="Proteomes" id="UP000247810">
    <property type="component" value="Unassembled WGS sequence"/>
</dbReference>
<protein>
    <submittedName>
        <fullName evidence="1">Uncharacterized protein</fullName>
    </submittedName>
</protein>
<dbReference type="EMBL" id="KZ825836">
    <property type="protein sequence ID" value="PYH96514.1"/>
    <property type="molecule type" value="Genomic_DNA"/>
</dbReference>